<dbReference type="InterPro" id="IPR022905">
    <property type="entry name" value="Rpo11-like"/>
</dbReference>
<dbReference type="PANTHER" id="PTHR13946:SF28">
    <property type="entry name" value="DNA-DIRECTED RNA POLYMERASES I AND III SUBUNIT RPAC2"/>
    <property type="match status" value="1"/>
</dbReference>
<keyword evidence="8" id="KW-1185">Reference proteome</keyword>
<evidence type="ECO:0000256" key="1">
    <source>
        <dbReference type="ARBA" id="ARBA00004123"/>
    </source>
</evidence>
<comment type="similarity">
    <text evidence="5">Belongs to the archaeal Rpo11/eukaryotic RPB11/RPC19 RNA polymerase subunit family.</text>
</comment>
<dbReference type="InterPro" id="IPR009025">
    <property type="entry name" value="RBP11-like_dimer"/>
</dbReference>
<dbReference type="EMBL" id="JARBJD010000037">
    <property type="protein sequence ID" value="KAK2958455.1"/>
    <property type="molecule type" value="Genomic_DNA"/>
</dbReference>
<evidence type="ECO:0000256" key="3">
    <source>
        <dbReference type="ARBA" id="ARBA00023163"/>
    </source>
</evidence>
<dbReference type="SUPFAM" id="SSF55257">
    <property type="entry name" value="RBP11-like subunits of RNA polymerase"/>
    <property type="match status" value="1"/>
</dbReference>
<evidence type="ECO:0000256" key="2">
    <source>
        <dbReference type="ARBA" id="ARBA00022478"/>
    </source>
</evidence>
<dbReference type="Pfam" id="PF13656">
    <property type="entry name" value="RNA_pol_L_2"/>
    <property type="match status" value="1"/>
</dbReference>
<dbReference type="GO" id="GO:0000428">
    <property type="term" value="C:DNA-directed RNA polymerase complex"/>
    <property type="evidence" value="ECO:0007669"/>
    <property type="project" value="UniProtKB-KW"/>
</dbReference>
<sequence>MSTLKLQIVQDSDEKNATFIFENEDHTLGNPLRYVLSKHPDVSFVGYSVPHPYEEKMHLRIQTKSKPARDVLKEATNTLEEMMTTLKGKMEDALREAEIS</sequence>
<keyword evidence="2 7" id="KW-0240">DNA-directed RNA polymerase</keyword>
<dbReference type="PANTHER" id="PTHR13946">
    <property type="entry name" value="DNA-DIRECTED RNA POLYMERASE I,II,III"/>
    <property type="match status" value="1"/>
</dbReference>
<organism evidence="7 8">
    <name type="scientific">Blattamonas nauphoetae</name>
    <dbReference type="NCBI Taxonomy" id="2049346"/>
    <lineage>
        <taxon>Eukaryota</taxon>
        <taxon>Metamonada</taxon>
        <taxon>Preaxostyla</taxon>
        <taxon>Oxymonadida</taxon>
        <taxon>Blattamonas</taxon>
    </lineage>
</organism>
<evidence type="ECO:0000256" key="5">
    <source>
        <dbReference type="ARBA" id="ARBA00025751"/>
    </source>
</evidence>
<dbReference type="Proteomes" id="UP001281761">
    <property type="component" value="Unassembled WGS sequence"/>
</dbReference>
<comment type="caution">
    <text evidence="7">The sequence shown here is derived from an EMBL/GenBank/DDBJ whole genome shotgun (WGS) entry which is preliminary data.</text>
</comment>
<dbReference type="CDD" id="cd07029">
    <property type="entry name" value="RNAP_I_III_AC19"/>
    <property type="match status" value="1"/>
</dbReference>
<keyword evidence="4" id="KW-0539">Nucleus</keyword>
<dbReference type="HAMAP" id="MF_00261">
    <property type="entry name" value="RNApol_arch_Rpo11"/>
    <property type="match status" value="1"/>
</dbReference>
<keyword evidence="3" id="KW-0804">Transcription</keyword>
<evidence type="ECO:0000313" key="8">
    <source>
        <dbReference type="Proteomes" id="UP001281761"/>
    </source>
</evidence>
<name>A0ABQ9Y3Z3_9EUKA</name>
<protein>
    <submittedName>
        <fullName evidence="7">DNA-directed RNA polymerases I and III 16 kDa polypeptide</fullName>
    </submittedName>
</protein>
<evidence type="ECO:0000256" key="4">
    <source>
        <dbReference type="ARBA" id="ARBA00023242"/>
    </source>
</evidence>
<reference evidence="7 8" key="1">
    <citation type="journal article" date="2022" name="bioRxiv">
        <title>Genomics of Preaxostyla Flagellates Illuminates Evolutionary Transitions and the Path Towards Mitochondrial Loss.</title>
        <authorList>
            <person name="Novak L.V.F."/>
            <person name="Treitli S.C."/>
            <person name="Pyrih J."/>
            <person name="Halakuc P."/>
            <person name="Pipaliya S.V."/>
            <person name="Vacek V."/>
            <person name="Brzon O."/>
            <person name="Soukal P."/>
            <person name="Eme L."/>
            <person name="Dacks J.B."/>
            <person name="Karnkowska A."/>
            <person name="Elias M."/>
            <person name="Hampl V."/>
        </authorList>
    </citation>
    <scope>NUCLEOTIDE SEQUENCE [LARGE SCALE GENOMIC DNA]</scope>
    <source>
        <strain evidence="7">NAU3</strain>
        <tissue evidence="7">Gut</tissue>
    </source>
</reference>
<dbReference type="PROSITE" id="PS01154">
    <property type="entry name" value="RNA_POL_L_13KD"/>
    <property type="match status" value="1"/>
</dbReference>
<dbReference type="Gene3D" id="3.30.1360.10">
    <property type="entry name" value="RNA polymerase, RBP11-like subunit"/>
    <property type="match status" value="1"/>
</dbReference>
<gene>
    <name evidence="7" type="ORF">BLNAU_6489</name>
</gene>
<evidence type="ECO:0000259" key="6">
    <source>
        <dbReference type="Pfam" id="PF13656"/>
    </source>
</evidence>
<proteinExistence type="inferred from homology"/>
<dbReference type="InterPro" id="IPR036603">
    <property type="entry name" value="RBP11-like"/>
</dbReference>
<feature type="domain" description="DNA-directed RNA polymerase RBP11-like dimerisation" evidence="6">
    <location>
        <begin position="17"/>
        <end position="87"/>
    </location>
</feature>
<comment type="subcellular location">
    <subcellularLocation>
        <location evidence="1">Nucleus</location>
    </subcellularLocation>
</comment>
<dbReference type="InterPro" id="IPR033898">
    <property type="entry name" value="RNAP_AC19"/>
</dbReference>
<accession>A0ABQ9Y3Z3</accession>
<dbReference type="InterPro" id="IPR008193">
    <property type="entry name" value="RNA_pol_Rpb11_13-16kDa_CS"/>
</dbReference>
<evidence type="ECO:0000313" key="7">
    <source>
        <dbReference type="EMBL" id="KAK2958455.1"/>
    </source>
</evidence>